<reference evidence="1" key="2">
    <citation type="journal article" date="2015" name="Data Brief">
        <title>Shoot transcriptome of the giant reed, Arundo donax.</title>
        <authorList>
            <person name="Barrero R.A."/>
            <person name="Guerrero F.D."/>
            <person name="Moolhuijzen P."/>
            <person name="Goolsby J.A."/>
            <person name="Tidwell J."/>
            <person name="Bellgard S.E."/>
            <person name="Bellgard M.I."/>
        </authorList>
    </citation>
    <scope>NUCLEOTIDE SEQUENCE</scope>
    <source>
        <tissue evidence="1">Shoot tissue taken approximately 20 cm above the soil surface</tissue>
    </source>
</reference>
<evidence type="ECO:0000313" key="1">
    <source>
        <dbReference type="EMBL" id="JAE10732.1"/>
    </source>
</evidence>
<sequence>MRSFEDACWMVYRHEGQKWRTCIT</sequence>
<protein>
    <submittedName>
        <fullName evidence="1">Uncharacterized protein</fullName>
    </submittedName>
</protein>
<dbReference type="EMBL" id="GBRH01187164">
    <property type="protein sequence ID" value="JAE10732.1"/>
    <property type="molecule type" value="Transcribed_RNA"/>
</dbReference>
<reference evidence="1" key="1">
    <citation type="submission" date="2014-09" db="EMBL/GenBank/DDBJ databases">
        <authorList>
            <person name="Magalhaes I.L.F."/>
            <person name="Oliveira U."/>
            <person name="Santos F.R."/>
            <person name="Vidigal T.H.D.A."/>
            <person name="Brescovit A.D."/>
            <person name="Santos A.J."/>
        </authorList>
    </citation>
    <scope>NUCLEOTIDE SEQUENCE</scope>
    <source>
        <tissue evidence="1">Shoot tissue taken approximately 20 cm above the soil surface</tissue>
    </source>
</reference>
<accession>A0A0A9FEE9</accession>
<name>A0A0A9FEE9_ARUDO</name>
<organism evidence="1">
    <name type="scientific">Arundo donax</name>
    <name type="common">Giant reed</name>
    <name type="synonym">Donax arundinaceus</name>
    <dbReference type="NCBI Taxonomy" id="35708"/>
    <lineage>
        <taxon>Eukaryota</taxon>
        <taxon>Viridiplantae</taxon>
        <taxon>Streptophyta</taxon>
        <taxon>Embryophyta</taxon>
        <taxon>Tracheophyta</taxon>
        <taxon>Spermatophyta</taxon>
        <taxon>Magnoliopsida</taxon>
        <taxon>Liliopsida</taxon>
        <taxon>Poales</taxon>
        <taxon>Poaceae</taxon>
        <taxon>PACMAD clade</taxon>
        <taxon>Arundinoideae</taxon>
        <taxon>Arundineae</taxon>
        <taxon>Arundo</taxon>
    </lineage>
</organism>
<dbReference type="AlphaFoldDB" id="A0A0A9FEE9"/>
<proteinExistence type="predicted"/>